<dbReference type="EMBL" id="PSQE01000002">
    <property type="protein sequence ID" value="RHN72377.1"/>
    <property type="molecule type" value="Genomic_DNA"/>
</dbReference>
<organism evidence="1 2">
    <name type="scientific">Medicago truncatula</name>
    <name type="common">Barrel medic</name>
    <name type="synonym">Medicago tribuloides</name>
    <dbReference type="NCBI Taxonomy" id="3880"/>
    <lineage>
        <taxon>Eukaryota</taxon>
        <taxon>Viridiplantae</taxon>
        <taxon>Streptophyta</taxon>
        <taxon>Embryophyta</taxon>
        <taxon>Tracheophyta</taxon>
        <taxon>Spermatophyta</taxon>
        <taxon>Magnoliopsida</taxon>
        <taxon>eudicotyledons</taxon>
        <taxon>Gunneridae</taxon>
        <taxon>Pentapetalae</taxon>
        <taxon>rosids</taxon>
        <taxon>fabids</taxon>
        <taxon>Fabales</taxon>
        <taxon>Fabaceae</taxon>
        <taxon>Papilionoideae</taxon>
        <taxon>50 kb inversion clade</taxon>
        <taxon>NPAAA clade</taxon>
        <taxon>Hologalegina</taxon>
        <taxon>IRL clade</taxon>
        <taxon>Trifolieae</taxon>
        <taxon>Medicago</taxon>
    </lineage>
</organism>
<protein>
    <submittedName>
        <fullName evidence="1">Uncharacterized protein</fullName>
    </submittedName>
</protein>
<proteinExistence type="predicted"/>
<dbReference type="AlphaFoldDB" id="A0A396JB50"/>
<accession>A0A396JB50</accession>
<dbReference type="Proteomes" id="UP000265566">
    <property type="component" value="Chromosome 2"/>
</dbReference>
<evidence type="ECO:0000313" key="1">
    <source>
        <dbReference type="EMBL" id="RHN72377.1"/>
    </source>
</evidence>
<sequence>MCVSILAKMNNTIILVYNVQDHRMYFESGAIQKTCWKPKMKIHIQNNISHRKSNMNMDGVPHNSDGYEASLNSCIQ</sequence>
<name>A0A396JB50_MEDTR</name>
<gene>
    <name evidence="1" type="ORF">MtrunA17_Chr2g0287001</name>
</gene>
<comment type="caution">
    <text evidence="1">The sequence shown here is derived from an EMBL/GenBank/DDBJ whole genome shotgun (WGS) entry which is preliminary data.</text>
</comment>
<reference evidence="2" key="1">
    <citation type="journal article" date="2018" name="Nat. Plants">
        <title>Whole-genome landscape of Medicago truncatula symbiotic genes.</title>
        <authorList>
            <person name="Pecrix Y."/>
            <person name="Staton S.E."/>
            <person name="Sallet E."/>
            <person name="Lelandais-Briere C."/>
            <person name="Moreau S."/>
            <person name="Carrere S."/>
            <person name="Blein T."/>
            <person name="Jardinaud M.F."/>
            <person name="Latrasse D."/>
            <person name="Zouine M."/>
            <person name="Zahm M."/>
            <person name="Kreplak J."/>
            <person name="Mayjonade B."/>
            <person name="Satge C."/>
            <person name="Perez M."/>
            <person name="Cauet S."/>
            <person name="Marande W."/>
            <person name="Chantry-Darmon C."/>
            <person name="Lopez-Roques C."/>
            <person name="Bouchez O."/>
            <person name="Berard A."/>
            <person name="Debelle F."/>
            <person name="Munos S."/>
            <person name="Bendahmane A."/>
            <person name="Berges H."/>
            <person name="Niebel A."/>
            <person name="Buitink J."/>
            <person name="Frugier F."/>
            <person name="Benhamed M."/>
            <person name="Crespi M."/>
            <person name="Gouzy J."/>
            <person name="Gamas P."/>
        </authorList>
    </citation>
    <scope>NUCLEOTIDE SEQUENCE [LARGE SCALE GENOMIC DNA]</scope>
    <source>
        <strain evidence="2">cv. Jemalong A17</strain>
    </source>
</reference>
<evidence type="ECO:0000313" key="2">
    <source>
        <dbReference type="Proteomes" id="UP000265566"/>
    </source>
</evidence>
<dbReference type="Gramene" id="rna8081">
    <property type="protein sequence ID" value="RHN72377.1"/>
    <property type="gene ID" value="gene8081"/>
</dbReference>